<evidence type="ECO:0000256" key="3">
    <source>
        <dbReference type="PROSITE-ProRule" id="PRU00723"/>
    </source>
</evidence>
<dbReference type="GO" id="GO:0005634">
    <property type="term" value="C:nucleus"/>
    <property type="evidence" value="ECO:0007669"/>
    <property type="project" value="TreeGrafter"/>
</dbReference>
<evidence type="ECO:0000256" key="2">
    <source>
        <dbReference type="PROSITE-ProRule" id="PRU00176"/>
    </source>
</evidence>
<dbReference type="EMBL" id="GGEC01043931">
    <property type="protein sequence ID" value="MBX24415.1"/>
    <property type="molecule type" value="Transcribed_RNA"/>
</dbReference>
<dbReference type="SMART" id="SM00356">
    <property type="entry name" value="ZnF_C3H1"/>
    <property type="match status" value="1"/>
</dbReference>
<dbReference type="FunFam" id="3.30.70.330:FF:000719">
    <property type="entry name" value="Predicted protein"/>
    <property type="match status" value="1"/>
</dbReference>
<keyword evidence="1 2" id="KW-0694">RNA-binding</keyword>
<feature type="domain" description="RRM" evidence="6">
    <location>
        <begin position="371"/>
        <end position="443"/>
    </location>
</feature>
<keyword evidence="3" id="KW-0479">Metal-binding</keyword>
<dbReference type="SMART" id="SM00360">
    <property type="entry name" value="RRM"/>
    <property type="match status" value="1"/>
</dbReference>
<keyword evidence="3" id="KW-0863">Zinc-finger</keyword>
<feature type="coiled-coil region" evidence="4">
    <location>
        <begin position="523"/>
        <end position="564"/>
    </location>
</feature>
<keyword evidence="3" id="KW-0862">Zinc</keyword>
<proteinExistence type="predicted"/>
<feature type="compositionally biased region" description="Polar residues" evidence="5">
    <location>
        <begin position="616"/>
        <end position="645"/>
    </location>
</feature>
<dbReference type="InterPro" id="IPR000571">
    <property type="entry name" value="Znf_CCCH"/>
</dbReference>
<name>A0A2P2M2H3_RHIMU</name>
<feature type="zinc finger region" description="C3H1-type" evidence="3">
    <location>
        <begin position="112"/>
        <end position="140"/>
    </location>
</feature>
<keyword evidence="4" id="KW-0175">Coiled coil</keyword>
<feature type="compositionally biased region" description="Polar residues" evidence="5">
    <location>
        <begin position="1"/>
        <end position="14"/>
    </location>
</feature>
<sequence>MPLDMSQRTRSIQPFSGDPGPGRGRGRDPGSWNQHDFRFNSVDVASQMVQQGSISSSLFAGRGLPTVSNAQNASWNAFGLIPGIPNGGLDTLHPIGLQGTLGPTVNSSLTMGIPRQRCKDFEERGFCLRGDMCPMEHGVNHFVVEDVQSLSQFNLPVSLSTAPLVGIPAVPGPLPSVGASSTTLINSKGLHGKGSKTGVRDDSLGLNGSYSSSAAMSGTDLYDPDQPLWNNSVPETSNALLALHSPKNAETESMTSIDPSDSHGADHEGSTRNSRFTVSSQGTSSSVWGRIGSSKSKSDVKEKADPTVSTSNYLENEHTGEQDAPVNIQGTSHPGKQIIADSGGSKIMDSSVRIQSGAMRNMRRPSQKALRTLFVSGIPQKSNKREALLSHFQKFGDVIDIYIPSNSERAFVQFSKREEAEAALMAPDAVMGNRFIKLRWANRDNIPDGGISSSSSLFLPPHGVGATSVQPHLSIAHRGSDNHPPATPKGTNVQSSEGSLVAADHLKPVVMNGPKVTTPQKKLESLEQMKEELHRKQQLLDQKRNDFRRQLDELEKQAIGVKGEVTAEPAAKRHKVGMVADVTKGASLRFSDSCAGEVSPGADGTMKKSKSGENFMASTPKSDTATGLQESAGSKQPSRSLTSATAPRLMNRYKLDNRPTAFRIIKPLPAGLANTTALKEYFSSYGELSSVELEDVEPIDDGADESEMFRNCSARVTYTTRHSAEKAFVNGKCWQGNNMQFVWVISGSSIKDPGARENSPPTPKSLLNAEVQPDAESIHTDSKEASVAGDRDPESVERNKGDNHMEYHEVSESCAPSVSCEKSPKAEPSPSRFSGEEETSKNEPSLTATSGEKE</sequence>
<dbReference type="PANTHER" id="PTHR14398:SF0">
    <property type="entry name" value="ZINC FINGER PROTEIN SWM"/>
    <property type="match status" value="1"/>
</dbReference>
<dbReference type="PANTHER" id="PTHR14398">
    <property type="entry name" value="RNA RECOGNITION RRM/RNP DOMAIN"/>
    <property type="match status" value="1"/>
</dbReference>
<dbReference type="InterPro" id="IPR000504">
    <property type="entry name" value="RRM_dom"/>
</dbReference>
<dbReference type="CDD" id="cd12257">
    <property type="entry name" value="RRM1_RBM26_like"/>
    <property type="match status" value="1"/>
</dbReference>
<dbReference type="Pfam" id="PF00076">
    <property type="entry name" value="RRM_1"/>
    <property type="match status" value="1"/>
</dbReference>
<dbReference type="GO" id="GO:0008270">
    <property type="term" value="F:zinc ion binding"/>
    <property type="evidence" value="ECO:0007669"/>
    <property type="project" value="UniProtKB-KW"/>
</dbReference>
<evidence type="ECO:0000259" key="7">
    <source>
        <dbReference type="PROSITE" id="PS50103"/>
    </source>
</evidence>
<evidence type="ECO:0000256" key="1">
    <source>
        <dbReference type="ARBA" id="ARBA00022884"/>
    </source>
</evidence>
<feature type="compositionally biased region" description="Basic and acidic residues" evidence="5">
    <location>
        <begin position="296"/>
        <end position="305"/>
    </location>
</feature>
<dbReference type="Gene3D" id="3.30.70.330">
    <property type="match status" value="1"/>
</dbReference>
<evidence type="ECO:0000256" key="4">
    <source>
        <dbReference type="SAM" id="Coils"/>
    </source>
</evidence>
<feature type="region of interest" description="Disordered" evidence="5">
    <location>
        <begin position="773"/>
        <end position="854"/>
    </location>
</feature>
<feature type="compositionally biased region" description="Basic and acidic residues" evidence="5">
    <location>
        <begin position="776"/>
        <end position="811"/>
    </location>
</feature>
<feature type="domain" description="C3H1-type" evidence="7">
    <location>
        <begin position="112"/>
        <end position="140"/>
    </location>
</feature>
<dbReference type="PROSITE" id="PS50102">
    <property type="entry name" value="RRM"/>
    <property type="match status" value="1"/>
</dbReference>
<feature type="compositionally biased region" description="Polar residues" evidence="5">
    <location>
        <begin position="842"/>
        <end position="854"/>
    </location>
</feature>
<protein>
    <submittedName>
        <fullName evidence="8">Rrm/rnp domain</fullName>
    </submittedName>
</protein>
<evidence type="ECO:0000313" key="8">
    <source>
        <dbReference type="EMBL" id="MBX24415.1"/>
    </source>
</evidence>
<dbReference type="InterPro" id="IPR045137">
    <property type="entry name" value="RBM26/27"/>
</dbReference>
<feature type="region of interest" description="Disordered" evidence="5">
    <location>
        <begin position="1"/>
        <end position="34"/>
    </location>
</feature>
<reference evidence="8" key="1">
    <citation type="submission" date="2018-02" db="EMBL/GenBank/DDBJ databases">
        <title>Rhizophora mucronata_Transcriptome.</title>
        <authorList>
            <person name="Meera S.P."/>
            <person name="Sreeshan A."/>
            <person name="Augustine A."/>
        </authorList>
    </citation>
    <scope>NUCLEOTIDE SEQUENCE</scope>
    <source>
        <tissue evidence="8">Leaf</tissue>
    </source>
</reference>
<dbReference type="SUPFAM" id="SSF54928">
    <property type="entry name" value="RNA-binding domain, RBD"/>
    <property type="match status" value="2"/>
</dbReference>
<feature type="region of interest" description="Disordered" evidence="5">
    <location>
        <begin position="593"/>
        <end position="647"/>
    </location>
</feature>
<dbReference type="AlphaFoldDB" id="A0A2P2M2H3"/>
<evidence type="ECO:0000256" key="5">
    <source>
        <dbReference type="SAM" id="MobiDB-lite"/>
    </source>
</evidence>
<evidence type="ECO:0000259" key="6">
    <source>
        <dbReference type="PROSITE" id="PS50102"/>
    </source>
</evidence>
<dbReference type="PROSITE" id="PS50103">
    <property type="entry name" value="ZF_C3H1"/>
    <property type="match status" value="1"/>
</dbReference>
<feature type="compositionally biased region" description="Polar residues" evidence="5">
    <location>
        <begin position="271"/>
        <end position="287"/>
    </location>
</feature>
<feature type="compositionally biased region" description="Basic and acidic residues" evidence="5">
    <location>
        <begin position="260"/>
        <end position="270"/>
    </location>
</feature>
<accession>A0A2P2M2H3</accession>
<dbReference type="GO" id="GO:0003723">
    <property type="term" value="F:RNA binding"/>
    <property type="evidence" value="ECO:0007669"/>
    <property type="project" value="UniProtKB-UniRule"/>
</dbReference>
<organism evidence="8">
    <name type="scientific">Rhizophora mucronata</name>
    <name type="common">Asiatic mangrove</name>
    <dbReference type="NCBI Taxonomy" id="61149"/>
    <lineage>
        <taxon>Eukaryota</taxon>
        <taxon>Viridiplantae</taxon>
        <taxon>Streptophyta</taxon>
        <taxon>Embryophyta</taxon>
        <taxon>Tracheophyta</taxon>
        <taxon>Spermatophyta</taxon>
        <taxon>Magnoliopsida</taxon>
        <taxon>eudicotyledons</taxon>
        <taxon>Gunneridae</taxon>
        <taxon>Pentapetalae</taxon>
        <taxon>rosids</taxon>
        <taxon>fabids</taxon>
        <taxon>Malpighiales</taxon>
        <taxon>Rhizophoraceae</taxon>
        <taxon>Rhizophora</taxon>
    </lineage>
</organism>
<dbReference type="InterPro" id="IPR012677">
    <property type="entry name" value="Nucleotide-bd_a/b_plait_sf"/>
</dbReference>
<feature type="region of interest" description="Disordered" evidence="5">
    <location>
        <begin position="247"/>
        <end position="333"/>
    </location>
</feature>
<dbReference type="InterPro" id="IPR035979">
    <property type="entry name" value="RBD_domain_sf"/>
</dbReference>